<keyword evidence="1" id="KW-1133">Transmembrane helix</keyword>
<name>A0A6C0AYT8_9ZZZZ</name>
<sequence length="61" mass="7273">MDLLNKKAITFFSIIFVLYILTLIFNFLSISFSLYGIYLLWFIAICIFYYILPDSKTLIFN</sequence>
<feature type="transmembrane region" description="Helical" evidence="1">
    <location>
        <begin position="34"/>
        <end position="52"/>
    </location>
</feature>
<evidence type="ECO:0000256" key="1">
    <source>
        <dbReference type="SAM" id="Phobius"/>
    </source>
</evidence>
<keyword evidence="1" id="KW-0812">Transmembrane</keyword>
<proteinExistence type="predicted"/>
<dbReference type="EMBL" id="MN738808">
    <property type="protein sequence ID" value="QHS84401.1"/>
    <property type="molecule type" value="Genomic_DNA"/>
</dbReference>
<feature type="transmembrane region" description="Helical" evidence="1">
    <location>
        <begin position="9"/>
        <end position="28"/>
    </location>
</feature>
<keyword evidence="1" id="KW-0472">Membrane</keyword>
<organism evidence="2">
    <name type="scientific">viral metagenome</name>
    <dbReference type="NCBI Taxonomy" id="1070528"/>
    <lineage>
        <taxon>unclassified sequences</taxon>
        <taxon>metagenomes</taxon>
        <taxon>organismal metagenomes</taxon>
    </lineage>
</organism>
<dbReference type="AlphaFoldDB" id="A0A6C0AYT8"/>
<protein>
    <submittedName>
        <fullName evidence="2">Uncharacterized protein</fullName>
    </submittedName>
</protein>
<evidence type="ECO:0000313" key="2">
    <source>
        <dbReference type="EMBL" id="QHS84401.1"/>
    </source>
</evidence>
<accession>A0A6C0AYT8</accession>
<reference evidence="2" key="1">
    <citation type="journal article" date="2020" name="Nature">
        <title>Giant virus diversity and host interactions through global metagenomics.</title>
        <authorList>
            <person name="Schulz F."/>
            <person name="Roux S."/>
            <person name="Paez-Espino D."/>
            <person name="Jungbluth S."/>
            <person name="Walsh D.A."/>
            <person name="Denef V.J."/>
            <person name="McMahon K.D."/>
            <person name="Konstantinidis K.T."/>
            <person name="Eloe-Fadrosh E.A."/>
            <person name="Kyrpides N.C."/>
            <person name="Woyke T."/>
        </authorList>
    </citation>
    <scope>NUCLEOTIDE SEQUENCE</scope>
    <source>
        <strain evidence="2">GVMAG-S-ERX556022-25</strain>
    </source>
</reference>